<accession>F8KSL4</accession>
<dbReference type="eggNOG" id="COG1479">
    <property type="taxonomic scope" value="Bacteria"/>
</dbReference>
<dbReference type="EMBL" id="FR871757">
    <property type="protein sequence ID" value="CCB79784.1"/>
    <property type="molecule type" value="Genomic_DNA"/>
</dbReference>
<evidence type="ECO:0000259" key="1">
    <source>
        <dbReference type="Pfam" id="PF03235"/>
    </source>
</evidence>
<reference evidence="2 3" key="1">
    <citation type="journal article" date="2011" name="J. Bacteriol.">
        <title>Genome sequence of Helicobacter bizzozeronii strain CIII-1, an isolate from human gastric mucosa.</title>
        <authorList>
            <person name="Schott T."/>
            <person name="Rossi M."/>
            <person name="Hanninen M.L."/>
        </authorList>
    </citation>
    <scope>NUCLEOTIDE SEQUENCE [LARGE SCALE GENOMIC DNA]</scope>
    <source>
        <strain evidence="2 3">CIII-1</strain>
    </source>
</reference>
<dbReference type="KEGG" id="hbi:HBZC1_07980"/>
<dbReference type="InterPro" id="IPR004919">
    <property type="entry name" value="GmrSD_N"/>
</dbReference>
<sequence>MVQKEGDRYRVIDGQQRLTTIFLITQFLEGKSHFKIAYQTRPQSVEFLESIDQQNSEQTTNIDFYHFVKAYPLAP</sequence>
<gene>
    <name evidence="2" type="ordered locus">HBZC1_07980</name>
</gene>
<dbReference type="Proteomes" id="UP000008387">
    <property type="component" value="Chromosome"/>
</dbReference>
<evidence type="ECO:0000313" key="3">
    <source>
        <dbReference type="Proteomes" id="UP000008387"/>
    </source>
</evidence>
<dbReference type="Pfam" id="PF03235">
    <property type="entry name" value="GmrSD_N"/>
    <property type="match status" value="1"/>
</dbReference>
<evidence type="ECO:0000313" key="2">
    <source>
        <dbReference type="EMBL" id="CCB79784.1"/>
    </source>
</evidence>
<dbReference type="AlphaFoldDB" id="F8KSL4"/>
<name>F8KSL4_HELBC</name>
<proteinExistence type="predicted"/>
<organism evidence="2 3">
    <name type="scientific">Helicobacter bizzozeronii (strain CIII-1)</name>
    <dbReference type="NCBI Taxonomy" id="1002804"/>
    <lineage>
        <taxon>Bacteria</taxon>
        <taxon>Pseudomonadati</taxon>
        <taxon>Campylobacterota</taxon>
        <taxon>Epsilonproteobacteria</taxon>
        <taxon>Campylobacterales</taxon>
        <taxon>Helicobacteraceae</taxon>
        <taxon>Helicobacter</taxon>
    </lineage>
</organism>
<dbReference type="HOGENOM" id="CLU_2666043_0_0_7"/>
<protein>
    <recommendedName>
        <fullName evidence="1">GmrSD restriction endonucleases N-terminal domain-containing protein</fullName>
    </recommendedName>
</protein>
<keyword evidence="3" id="KW-1185">Reference proteome</keyword>
<feature type="domain" description="GmrSD restriction endonucleases N-terminal" evidence="1">
    <location>
        <begin position="4"/>
        <end position="61"/>
    </location>
</feature>